<evidence type="ECO:0000313" key="3">
    <source>
        <dbReference type="Proteomes" id="UP001185135"/>
    </source>
</evidence>
<evidence type="ECO:0000313" key="2">
    <source>
        <dbReference type="EMBL" id="WBR14872.1"/>
    </source>
</evidence>
<accession>A0AA95EDL6</accession>
<protein>
    <recommendedName>
        <fullName evidence="4">DUF5678 domain-containing protein</fullName>
    </recommendedName>
</protein>
<name>A0AA95EDL6_9VIRU</name>
<reference evidence="2" key="1">
    <citation type="submission" date="2022-06" db="EMBL/GenBank/DDBJ databases">
        <authorList>
            <person name="Legendre M."/>
            <person name="Claverie J.-M."/>
            <person name="Alempic J.-M."/>
            <person name="Abergel C."/>
        </authorList>
    </citation>
    <scope>NUCLEOTIDE SEQUENCE</scope>
    <source>
        <strain evidence="2">Kuranda</strain>
    </source>
</reference>
<evidence type="ECO:0000256" key="1">
    <source>
        <dbReference type="SAM" id="MobiDB-lite"/>
    </source>
</evidence>
<proteinExistence type="predicted"/>
<dbReference type="Proteomes" id="UP001185135">
    <property type="component" value="Segment"/>
</dbReference>
<evidence type="ECO:0008006" key="4">
    <source>
        <dbReference type="Google" id="ProtNLM"/>
    </source>
</evidence>
<sequence length="97" mass="10964">MEPLPLERGLRAIQHEGPLPAPSQQFERQKRYYKAHKQRLLQRFADKWICIDDEEVVESAATQDQLLARLHDSGPRPHSLVVCVEPGDGAAFIGGLH</sequence>
<dbReference type="EMBL" id="ON887157">
    <property type="protein sequence ID" value="WBR14872.1"/>
    <property type="molecule type" value="Genomic_DNA"/>
</dbReference>
<feature type="region of interest" description="Disordered" evidence="1">
    <location>
        <begin position="1"/>
        <end position="28"/>
    </location>
</feature>
<gene>
    <name evidence="2" type="ORF">pkur_cds_698</name>
</gene>
<organism evidence="2 3">
    <name type="scientific">Pandoravirus kuranda</name>
    <dbReference type="NCBI Taxonomy" id="3019033"/>
    <lineage>
        <taxon>Viruses</taxon>
        <taxon>Pandoravirus</taxon>
    </lineage>
</organism>